<dbReference type="AlphaFoldDB" id="A0A6C0E445"/>
<dbReference type="EMBL" id="MN739707">
    <property type="protein sequence ID" value="QHT22165.1"/>
    <property type="molecule type" value="Genomic_DNA"/>
</dbReference>
<protein>
    <submittedName>
        <fullName evidence="1">Uncharacterized protein</fullName>
    </submittedName>
</protein>
<organism evidence="1">
    <name type="scientific">viral metagenome</name>
    <dbReference type="NCBI Taxonomy" id="1070528"/>
    <lineage>
        <taxon>unclassified sequences</taxon>
        <taxon>metagenomes</taxon>
        <taxon>organismal metagenomes</taxon>
    </lineage>
</organism>
<proteinExistence type="predicted"/>
<reference evidence="1" key="1">
    <citation type="journal article" date="2020" name="Nature">
        <title>Giant virus diversity and host interactions through global metagenomics.</title>
        <authorList>
            <person name="Schulz F."/>
            <person name="Roux S."/>
            <person name="Paez-Espino D."/>
            <person name="Jungbluth S."/>
            <person name="Walsh D.A."/>
            <person name="Denef V.J."/>
            <person name="McMahon K.D."/>
            <person name="Konstantinidis K.T."/>
            <person name="Eloe-Fadrosh E.A."/>
            <person name="Kyrpides N.C."/>
            <person name="Woyke T."/>
        </authorList>
    </citation>
    <scope>NUCLEOTIDE SEQUENCE</scope>
    <source>
        <strain evidence="1">GVMAG-M-3300023179-103</strain>
    </source>
</reference>
<sequence length="178" mass="21132">MDAFMRQLTKNIESEISGLLVEKHLYNFIRDFLYSSTKLLYVPKIDHLKITIELPIIGSNYMVLCNEPTLIQYDNNIFSEITTKKQEYIFEIVGDYESIDYTNYKYKSFVDPDNIFWRKLNACMLRKIINYGTNPELRIIDISMCKKMDTLQVLHIPMIEKFVWNKYTFSYGENITGV</sequence>
<evidence type="ECO:0000313" key="1">
    <source>
        <dbReference type="EMBL" id="QHT22165.1"/>
    </source>
</evidence>
<name>A0A6C0E445_9ZZZZ</name>
<accession>A0A6C0E445</accession>